<proteinExistence type="predicted"/>
<gene>
    <name evidence="6" type="ORF">ISS97_13500</name>
</gene>
<dbReference type="SUPFAM" id="SSF52738">
    <property type="entry name" value="Methylesterase CheB, C-terminal domain"/>
    <property type="match status" value="1"/>
</dbReference>
<accession>A0ABW8K5V5</accession>
<sequence length="589" mass="62521">MAETAPAVALLFDDAELGAHLREALHERGARIVHEGTLATLSRDTLVNAGAQVVVVNLDDEAADALDHLYDVIDGDQPRVVFNDAQASRKLDGWDRARWARHLAVKVLAEGDIDPPRPLDAPAFEPPIHDPLPVHEPAPAHASVGVHPRIESGAGSVREIPTEHDAAALGRPQGGLLQEVEPIAPLAALDAVEPEPTVEVLLSPVHGDAAEESETLAAELEALLAADEGAPAEDEFGSGLNYDISEHQELHDGHFGSDILMTQGPAPLPPPPQANVESASRPAFQLDHMALTPLDDNFLPPLDTPITVEKVSPAQALHTGWSLVDDDAASVAQTSDAPKDFGIEKMSAADYLAPEGGDANESIIRPGMTLELVSIEEAIAPQNMDYSHEVHLGELETALGRLLLLGATMDSTDSVCAFLAALPASLRMTVLHTQHQGGISADDLVERLSKHSVLPVRVASHGMRARPGEVLVVPASRHVRLLRDGRIECEAVEVSSFQNPSIDASFTTAASVFGRDAVAIVFAGHATDAVAGAQAVHDRGGKVWVEQTMGEHYGDMVHGVEAERLAGFSGTPFELAARLVEEFSVEAQR</sequence>
<evidence type="ECO:0000256" key="2">
    <source>
        <dbReference type="ARBA" id="ARBA00039140"/>
    </source>
</evidence>
<evidence type="ECO:0000259" key="5">
    <source>
        <dbReference type="PROSITE" id="PS50122"/>
    </source>
</evidence>
<name>A0ABW8K5V5_9GAMM</name>
<dbReference type="InterPro" id="IPR035909">
    <property type="entry name" value="CheB_C"/>
</dbReference>
<keyword evidence="7" id="KW-1185">Reference proteome</keyword>
<dbReference type="Gene3D" id="3.40.50.180">
    <property type="entry name" value="Methylesterase CheB, C-terminal domain"/>
    <property type="match status" value="1"/>
</dbReference>
<evidence type="ECO:0000313" key="6">
    <source>
        <dbReference type="EMBL" id="MFK2918282.1"/>
    </source>
</evidence>
<reference evidence="6 7" key="1">
    <citation type="submission" date="2020-10" db="EMBL/GenBank/DDBJ databases">
        <title>Phylogeny of dyella-like bacteria.</title>
        <authorList>
            <person name="Fu J."/>
        </authorList>
    </citation>
    <scope>NUCLEOTIDE SEQUENCE [LARGE SCALE GENOMIC DNA]</scope>
    <source>
        <strain evidence="6 7">BB4</strain>
    </source>
</reference>
<dbReference type="EMBL" id="JADIKD010000011">
    <property type="protein sequence ID" value="MFK2918282.1"/>
    <property type="molecule type" value="Genomic_DNA"/>
</dbReference>
<dbReference type="PANTHER" id="PTHR42872:SF6">
    <property type="entry name" value="PROTEIN-GLUTAMATE METHYLESTERASE_PROTEIN-GLUTAMINE GLUTAMINASE"/>
    <property type="match status" value="1"/>
</dbReference>
<dbReference type="Proteomes" id="UP001620408">
    <property type="component" value="Unassembled WGS sequence"/>
</dbReference>
<comment type="catalytic activity">
    <reaction evidence="3">
        <text>[protein]-L-glutamate 5-O-methyl ester + H2O = L-glutamyl-[protein] + methanol + H(+)</text>
        <dbReference type="Rhea" id="RHEA:23236"/>
        <dbReference type="Rhea" id="RHEA-COMP:10208"/>
        <dbReference type="Rhea" id="RHEA-COMP:10311"/>
        <dbReference type="ChEBI" id="CHEBI:15377"/>
        <dbReference type="ChEBI" id="CHEBI:15378"/>
        <dbReference type="ChEBI" id="CHEBI:17790"/>
        <dbReference type="ChEBI" id="CHEBI:29973"/>
        <dbReference type="ChEBI" id="CHEBI:82795"/>
        <dbReference type="EC" id="3.1.1.61"/>
    </reaction>
</comment>
<evidence type="ECO:0000256" key="3">
    <source>
        <dbReference type="ARBA" id="ARBA00048267"/>
    </source>
</evidence>
<dbReference type="InterPro" id="IPR000673">
    <property type="entry name" value="Sig_transdc_resp-reg_Me-estase"/>
</dbReference>
<evidence type="ECO:0000313" key="7">
    <source>
        <dbReference type="Proteomes" id="UP001620408"/>
    </source>
</evidence>
<protein>
    <recommendedName>
        <fullName evidence="2">protein-glutamate methylesterase</fullName>
        <ecNumber evidence="2">3.1.1.61</ecNumber>
    </recommendedName>
</protein>
<dbReference type="RefSeq" id="WP_379984030.1">
    <property type="nucleotide sequence ID" value="NZ_JADIKD010000011.1"/>
</dbReference>
<dbReference type="PANTHER" id="PTHR42872">
    <property type="entry name" value="PROTEIN-GLUTAMATE METHYLESTERASE/PROTEIN-GLUTAMINE GLUTAMINASE"/>
    <property type="match status" value="1"/>
</dbReference>
<keyword evidence="1" id="KW-0378">Hydrolase</keyword>
<evidence type="ECO:0000256" key="1">
    <source>
        <dbReference type="ARBA" id="ARBA00022801"/>
    </source>
</evidence>
<dbReference type="PROSITE" id="PS50122">
    <property type="entry name" value="CHEB"/>
    <property type="match status" value="1"/>
</dbReference>
<evidence type="ECO:0000256" key="4">
    <source>
        <dbReference type="PROSITE-ProRule" id="PRU00050"/>
    </source>
</evidence>
<dbReference type="EC" id="3.1.1.61" evidence="2"/>
<comment type="caution">
    <text evidence="4">Lacks conserved residue(s) required for the propagation of feature annotation.</text>
</comment>
<organism evidence="6 7">
    <name type="scientific">Dyella koreensis</name>
    <dbReference type="NCBI Taxonomy" id="311235"/>
    <lineage>
        <taxon>Bacteria</taxon>
        <taxon>Pseudomonadati</taxon>
        <taxon>Pseudomonadota</taxon>
        <taxon>Gammaproteobacteria</taxon>
        <taxon>Lysobacterales</taxon>
        <taxon>Rhodanobacteraceae</taxon>
        <taxon>Dyella</taxon>
    </lineage>
</organism>
<comment type="caution">
    <text evidence="6">The sequence shown here is derived from an EMBL/GenBank/DDBJ whole genome shotgun (WGS) entry which is preliminary data.</text>
</comment>
<dbReference type="Pfam" id="PF01339">
    <property type="entry name" value="CheB_methylest"/>
    <property type="match status" value="1"/>
</dbReference>
<feature type="domain" description="CheB-type methylesterase" evidence="5">
    <location>
        <begin position="396"/>
        <end position="557"/>
    </location>
</feature>